<dbReference type="GO" id="GO:0071111">
    <property type="term" value="F:cyclic-guanylate-specific phosphodiesterase activity"/>
    <property type="evidence" value="ECO:0007669"/>
    <property type="project" value="InterPro"/>
</dbReference>
<dbReference type="PANTHER" id="PTHR33121">
    <property type="entry name" value="CYCLIC DI-GMP PHOSPHODIESTERASE PDEF"/>
    <property type="match status" value="1"/>
</dbReference>
<dbReference type="SUPFAM" id="SSF141868">
    <property type="entry name" value="EAL domain-like"/>
    <property type="match status" value="1"/>
</dbReference>
<dbReference type="PANTHER" id="PTHR33121:SF70">
    <property type="entry name" value="SIGNALING PROTEIN YKOW"/>
    <property type="match status" value="1"/>
</dbReference>
<organism evidence="2 3">
    <name type="scientific">Hafnia alvei</name>
    <dbReference type="NCBI Taxonomy" id="569"/>
    <lineage>
        <taxon>Bacteria</taxon>
        <taxon>Pseudomonadati</taxon>
        <taxon>Pseudomonadota</taxon>
        <taxon>Gammaproteobacteria</taxon>
        <taxon>Enterobacterales</taxon>
        <taxon>Hafniaceae</taxon>
        <taxon>Hafnia</taxon>
    </lineage>
</organism>
<dbReference type="OrthoDB" id="6623526at2"/>
<dbReference type="InterPro" id="IPR035919">
    <property type="entry name" value="EAL_sf"/>
</dbReference>
<dbReference type="SMART" id="SM00052">
    <property type="entry name" value="EAL"/>
    <property type="match status" value="1"/>
</dbReference>
<dbReference type="Proteomes" id="UP000094844">
    <property type="component" value="Unassembled WGS sequence"/>
</dbReference>
<evidence type="ECO:0000313" key="3">
    <source>
        <dbReference type="Proteomes" id="UP000094844"/>
    </source>
</evidence>
<name>A0A1C6Z716_HAFAL</name>
<dbReference type="AlphaFoldDB" id="A0A1C6Z716"/>
<protein>
    <submittedName>
        <fullName evidence="2">EAL domain, c-di-GMP-specific phosphodiesterase class I (Or its enzymatically inactive variant)</fullName>
    </submittedName>
</protein>
<gene>
    <name evidence="2" type="ORF">BN1044_04418</name>
</gene>
<proteinExistence type="predicted"/>
<dbReference type="EMBL" id="FMIQ01000082">
    <property type="protein sequence ID" value="SCM54906.1"/>
    <property type="molecule type" value="Genomic_DNA"/>
</dbReference>
<evidence type="ECO:0000259" key="1">
    <source>
        <dbReference type="PROSITE" id="PS50883"/>
    </source>
</evidence>
<dbReference type="Pfam" id="PF00563">
    <property type="entry name" value="EAL"/>
    <property type="match status" value="1"/>
</dbReference>
<accession>A0A1C6Z716</accession>
<dbReference type="PROSITE" id="PS50883">
    <property type="entry name" value="EAL"/>
    <property type="match status" value="1"/>
</dbReference>
<sequence length="254" mass="28981">MSNLIESTDFSFVNDNWRLQPIIDAQSGEVFGYEMLTRFLSPSQAESYFRQATSEDVMMLFESQQEWVGLQTDSPHRYFCNLPVEILKNVDLCSKLMLDLDVFHSTQESESPDILFNRCVVELQDPEVIPRLSERSRRHLNTHLSALRDQSVSVWIDDVTQALLPSMEHLAGAVDGIKIDKETFWHLADRPSELKRFIARCKQICSLTLIEGIETALHCEQAIEAGADFLQGYFWPELSSHNNKVDGLRLGGNA</sequence>
<feature type="domain" description="EAL" evidence="1">
    <location>
        <begin position="1"/>
        <end position="252"/>
    </location>
</feature>
<dbReference type="Gene3D" id="3.20.20.450">
    <property type="entry name" value="EAL domain"/>
    <property type="match status" value="1"/>
</dbReference>
<reference evidence="2 3" key="1">
    <citation type="submission" date="2016-09" db="EMBL/GenBank/DDBJ databases">
        <authorList>
            <person name="Capua I."/>
            <person name="De Benedictis P."/>
            <person name="Joannis T."/>
            <person name="Lombin L.H."/>
            <person name="Cattoli G."/>
        </authorList>
    </citation>
    <scope>NUCLEOTIDE SEQUENCE [LARGE SCALE GENOMIC DNA]</scope>
    <source>
        <strain evidence="2 3">GB001</strain>
    </source>
</reference>
<evidence type="ECO:0000313" key="2">
    <source>
        <dbReference type="EMBL" id="SCM54906.1"/>
    </source>
</evidence>
<dbReference type="InterPro" id="IPR001633">
    <property type="entry name" value="EAL_dom"/>
</dbReference>
<dbReference type="InterPro" id="IPR050706">
    <property type="entry name" value="Cyclic-di-GMP_PDE-like"/>
</dbReference>
<dbReference type="RefSeq" id="WP_072310493.1">
    <property type="nucleotide sequence ID" value="NZ_FMIQ01000082.1"/>
</dbReference>